<dbReference type="Proteomes" id="UP001203880">
    <property type="component" value="Unassembled WGS sequence"/>
</dbReference>
<protein>
    <submittedName>
        <fullName evidence="3">Uncharacterized protein</fullName>
    </submittedName>
</protein>
<evidence type="ECO:0000256" key="2">
    <source>
        <dbReference type="SAM" id="Phobius"/>
    </source>
</evidence>
<evidence type="ECO:0000256" key="1">
    <source>
        <dbReference type="SAM" id="MobiDB-lite"/>
    </source>
</evidence>
<accession>A0ABT0Q2M4</accession>
<keyword evidence="2" id="KW-0472">Membrane</keyword>
<reference evidence="3" key="1">
    <citation type="submission" date="2022-05" db="EMBL/GenBank/DDBJ databases">
        <authorList>
            <person name="Park J.-S."/>
        </authorList>
    </citation>
    <scope>NUCLEOTIDE SEQUENCE</scope>
    <source>
        <strain evidence="3">2012CJ41-6</strain>
    </source>
</reference>
<comment type="caution">
    <text evidence="3">The sequence shown here is derived from an EMBL/GenBank/DDBJ whole genome shotgun (WGS) entry which is preliminary data.</text>
</comment>
<organism evidence="3 4">
    <name type="scientific">Ruegeria spongiae</name>
    <dbReference type="NCBI Taxonomy" id="2942209"/>
    <lineage>
        <taxon>Bacteria</taxon>
        <taxon>Pseudomonadati</taxon>
        <taxon>Pseudomonadota</taxon>
        <taxon>Alphaproteobacteria</taxon>
        <taxon>Rhodobacterales</taxon>
        <taxon>Roseobacteraceae</taxon>
        <taxon>Ruegeria</taxon>
    </lineage>
</organism>
<feature type="transmembrane region" description="Helical" evidence="2">
    <location>
        <begin position="82"/>
        <end position="100"/>
    </location>
</feature>
<sequence>MDELIDSLMQQDVMNAVGFYAGGAATAIGAVWVAITKMRGKDKNENPDKPSYQTTASATKGIAANRDVSIQGNVSFSQTPKAAWVILGVGVVLLGLAAVFGGDHITVTDGAHVGGDMKNSSINIGQ</sequence>
<evidence type="ECO:0000313" key="3">
    <source>
        <dbReference type="EMBL" id="MCL6284124.1"/>
    </source>
</evidence>
<dbReference type="EMBL" id="JAMFMB010000012">
    <property type="protein sequence ID" value="MCL6284124.1"/>
    <property type="molecule type" value="Genomic_DNA"/>
</dbReference>
<dbReference type="RefSeq" id="WP_249710099.1">
    <property type="nucleotide sequence ID" value="NZ_JAMFMB010000012.1"/>
</dbReference>
<evidence type="ECO:0000313" key="4">
    <source>
        <dbReference type="Proteomes" id="UP001203880"/>
    </source>
</evidence>
<keyword evidence="4" id="KW-1185">Reference proteome</keyword>
<proteinExistence type="predicted"/>
<feature type="transmembrane region" description="Helical" evidence="2">
    <location>
        <begin position="17"/>
        <end position="35"/>
    </location>
</feature>
<feature type="region of interest" description="Disordered" evidence="1">
    <location>
        <begin position="39"/>
        <end position="58"/>
    </location>
</feature>
<gene>
    <name evidence="3" type="ORF">M3P21_11345</name>
</gene>
<keyword evidence="2" id="KW-0812">Transmembrane</keyword>
<name>A0ABT0Q2M4_9RHOB</name>
<keyword evidence="2" id="KW-1133">Transmembrane helix</keyword>
<feature type="compositionally biased region" description="Basic and acidic residues" evidence="1">
    <location>
        <begin position="39"/>
        <end position="48"/>
    </location>
</feature>